<reference evidence="2 3" key="1">
    <citation type="journal article" date="2014" name="Am. J. Bot.">
        <title>Genome assembly and annotation for red clover (Trifolium pratense; Fabaceae).</title>
        <authorList>
            <person name="Istvanek J."/>
            <person name="Jaros M."/>
            <person name="Krenek A."/>
            <person name="Repkova J."/>
        </authorList>
    </citation>
    <scope>NUCLEOTIDE SEQUENCE [LARGE SCALE GENOMIC DNA]</scope>
    <source>
        <strain evidence="3">cv. Tatra</strain>
        <tissue evidence="2">Young leaves</tissue>
    </source>
</reference>
<accession>A0A2K3ML02</accession>
<proteinExistence type="predicted"/>
<feature type="non-terminal residue" evidence="2">
    <location>
        <position position="103"/>
    </location>
</feature>
<reference evidence="2 3" key="2">
    <citation type="journal article" date="2017" name="Front. Plant Sci.">
        <title>Gene Classification and Mining of Molecular Markers Useful in Red Clover (Trifolium pratense) Breeding.</title>
        <authorList>
            <person name="Istvanek J."/>
            <person name="Dluhosova J."/>
            <person name="Dluhos P."/>
            <person name="Patkova L."/>
            <person name="Nedelnik J."/>
            <person name="Repkova J."/>
        </authorList>
    </citation>
    <scope>NUCLEOTIDE SEQUENCE [LARGE SCALE GENOMIC DNA]</scope>
    <source>
        <strain evidence="3">cv. Tatra</strain>
        <tissue evidence="2">Young leaves</tissue>
    </source>
</reference>
<comment type="caution">
    <text evidence="2">The sequence shown here is derived from an EMBL/GenBank/DDBJ whole genome shotgun (WGS) entry which is preliminary data.</text>
</comment>
<evidence type="ECO:0000313" key="3">
    <source>
        <dbReference type="Proteomes" id="UP000236291"/>
    </source>
</evidence>
<name>A0A2K3ML02_TRIPR</name>
<protein>
    <submittedName>
        <fullName evidence="2">Uncharacterized protein</fullName>
    </submittedName>
</protein>
<dbReference type="AlphaFoldDB" id="A0A2K3ML02"/>
<evidence type="ECO:0000256" key="1">
    <source>
        <dbReference type="SAM" id="MobiDB-lite"/>
    </source>
</evidence>
<dbReference type="EMBL" id="ASHM01066282">
    <property type="protein sequence ID" value="PNX91445.1"/>
    <property type="molecule type" value="Genomic_DNA"/>
</dbReference>
<evidence type="ECO:0000313" key="2">
    <source>
        <dbReference type="EMBL" id="PNX91445.1"/>
    </source>
</evidence>
<gene>
    <name evidence="2" type="ORF">L195_g047576</name>
</gene>
<dbReference type="Proteomes" id="UP000236291">
    <property type="component" value="Unassembled WGS sequence"/>
</dbReference>
<feature type="region of interest" description="Disordered" evidence="1">
    <location>
        <begin position="1"/>
        <end position="20"/>
    </location>
</feature>
<sequence>MATPPYSFFSNENHTEGNHESVAELSCPVDKMEFGFSIVLPQNVVLAGIKREWSGCTFALSVFMGKTGLILGKDHEKKKLKIRDEGGAAATTRNNSVVVVFSL</sequence>
<organism evidence="2 3">
    <name type="scientific">Trifolium pratense</name>
    <name type="common">Red clover</name>
    <dbReference type="NCBI Taxonomy" id="57577"/>
    <lineage>
        <taxon>Eukaryota</taxon>
        <taxon>Viridiplantae</taxon>
        <taxon>Streptophyta</taxon>
        <taxon>Embryophyta</taxon>
        <taxon>Tracheophyta</taxon>
        <taxon>Spermatophyta</taxon>
        <taxon>Magnoliopsida</taxon>
        <taxon>eudicotyledons</taxon>
        <taxon>Gunneridae</taxon>
        <taxon>Pentapetalae</taxon>
        <taxon>rosids</taxon>
        <taxon>fabids</taxon>
        <taxon>Fabales</taxon>
        <taxon>Fabaceae</taxon>
        <taxon>Papilionoideae</taxon>
        <taxon>50 kb inversion clade</taxon>
        <taxon>NPAAA clade</taxon>
        <taxon>Hologalegina</taxon>
        <taxon>IRL clade</taxon>
        <taxon>Trifolieae</taxon>
        <taxon>Trifolium</taxon>
    </lineage>
</organism>